<organism evidence="2 3">
    <name type="scientific">Microvirga flocculans</name>
    <dbReference type="NCBI Taxonomy" id="217168"/>
    <lineage>
        <taxon>Bacteria</taxon>
        <taxon>Pseudomonadati</taxon>
        <taxon>Pseudomonadota</taxon>
        <taxon>Alphaproteobacteria</taxon>
        <taxon>Hyphomicrobiales</taxon>
        <taxon>Methylobacteriaceae</taxon>
        <taxon>Microvirga</taxon>
    </lineage>
</organism>
<evidence type="ECO:0000313" key="2">
    <source>
        <dbReference type="EMBL" id="MBB4041621.1"/>
    </source>
</evidence>
<feature type="chain" id="PRO_5031146457" description="DUF1311 domain-containing protein" evidence="1">
    <location>
        <begin position="24"/>
        <end position="403"/>
    </location>
</feature>
<keyword evidence="3" id="KW-1185">Reference proteome</keyword>
<sequence>MKGLPILALAGILVAGATAPAFAEDPGAAGALQSSTSEISGILQRLQVTLDERPIRSESTLCRSFSQKGYGTVEQCTADAEKYILGVLASYALGYQDAAKREAVRVANAPRADITDLWPFVLREEELTQIAGPDHKSPFLAPSVRQRFKEMHDRAVAPYLTSVVERVRARIVQEYDDAGLSNEALGAANDNCAPFILQVCFGNCVKRPLDDLPSPAWAELKRTCEAKKREIPGQRCRAALKAADPDEAFSGELLALRGRQGLEAFHFGKLVCSAGMEGVQVRLRQKGWIWKTRWLEFGPIGEEETIAQAKLAPVEDANGRTVELIETLDRPAAPFDGPGAFVSCLGINSTNEELVAMKDAAVGGILAGLGAEGAGSSSIFDAFLRGAKIDKCRSDIKTFVGKR</sequence>
<keyword evidence="1" id="KW-0732">Signal</keyword>
<comment type="caution">
    <text evidence="2">The sequence shown here is derived from an EMBL/GenBank/DDBJ whole genome shotgun (WGS) entry which is preliminary data.</text>
</comment>
<accession>A0A7W6IIA0</accession>
<protein>
    <recommendedName>
        <fullName evidence="4">DUF1311 domain-containing protein</fullName>
    </recommendedName>
</protein>
<reference evidence="2 3" key="1">
    <citation type="submission" date="2020-08" db="EMBL/GenBank/DDBJ databases">
        <title>Genomic Encyclopedia of Type Strains, Phase IV (KMG-IV): sequencing the most valuable type-strain genomes for metagenomic binning, comparative biology and taxonomic classification.</title>
        <authorList>
            <person name="Goeker M."/>
        </authorList>
    </citation>
    <scope>NUCLEOTIDE SEQUENCE [LARGE SCALE GENOMIC DNA]</scope>
    <source>
        <strain evidence="2 3">DSM 15743</strain>
    </source>
</reference>
<feature type="signal peptide" evidence="1">
    <location>
        <begin position="1"/>
        <end position="23"/>
    </location>
</feature>
<dbReference type="EMBL" id="JACIDC010000013">
    <property type="protein sequence ID" value="MBB4041621.1"/>
    <property type="molecule type" value="Genomic_DNA"/>
</dbReference>
<name>A0A7W6IIA0_9HYPH</name>
<evidence type="ECO:0000313" key="3">
    <source>
        <dbReference type="Proteomes" id="UP000519439"/>
    </source>
</evidence>
<dbReference type="RefSeq" id="WP_027316156.1">
    <property type="nucleotide sequence ID" value="NZ_JACIDC010000013.1"/>
</dbReference>
<proteinExistence type="predicted"/>
<evidence type="ECO:0000256" key="1">
    <source>
        <dbReference type="SAM" id="SignalP"/>
    </source>
</evidence>
<gene>
    <name evidence="2" type="ORF">GGR34_003299</name>
</gene>
<dbReference type="AlphaFoldDB" id="A0A7W6IIA0"/>
<evidence type="ECO:0008006" key="4">
    <source>
        <dbReference type="Google" id="ProtNLM"/>
    </source>
</evidence>
<dbReference type="Proteomes" id="UP000519439">
    <property type="component" value="Unassembled WGS sequence"/>
</dbReference>